<sequence>MSIIAHLGRFPRSDASWRLGRSRPLSVFSDPCVQPASRTRPEGIRPAGYRDDHPARERVSSPPAADSPSDAGAPFRALPRPQGWCRPGENDRPATHSGREPFLTLITKERNHGRPDDGIHSRRCDDPTAVRAGRAPVEEAVRGLMGPLSDETLPAHRRFMAEGVPGMGPAGLTAGGRVRVEERHPPGPDGAPDITLLILSPRGPGVPRRISTTAAQRVAGSVRGMRKFHTFPSRSGANMRWPRPRWAAAATEASAVDWFGCILHAT</sequence>
<gene>
    <name evidence="2" type="ORF">DWG14_05766</name>
</gene>
<evidence type="ECO:0000313" key="2">
    <source>
        <dbReference type="EMBL" id="AYC41477.1"/>
    </source>
</evidence>
<accession>A0AAI8L4Y7</accession>
<proteinExistence type="predicted"/>
<feature type="compositionally biased region" description="Basic and acidic residues" evidence="1">
    <location>
        <begin position="88"/>
        <end position="99"/>
    </location>
</feature>
<organism evidence="2 3">
    <name type="scientific">Streptomyces griseorubiginosus</name>
    <dbReference type="NCBI Taxonomy" id="67304"/>
    <lineage>
        <taxon>Bacteria</taxon>
        <taxon>Bacillati</taxon>
        <taxon>Actinomycetota</taxon>
        <taxon>Actinomycetes</taxon>
        <taxon>Kitasatosporales</taxon>
        <taxon>Streptomycetaceae</taxon>
        <taxon>Streptomyces</taxon>
    </lineage>
</organism>
<evidence type="ECO:0000256" key="1">
    <source>
        <dbReference type="SAM" id="MobiDB-lite"/>
    </source>
</evidence>
<dbReference type="KEGG" id="sge:DWG14_05766"/>
<dbReference type="AlphaFoldDB" id="A0AAI8L4Y7"/>
<reference evidence="2 3" key="1">
    <citation type="submission" date="2018-09" db="EMBL/GenBank/DDBJ databases">
        <title>Production of Trimethoprim by Streptomyces sp. 3E-1.</title>
        <authorList>
            <person name="Kang H.J."/>
            <person name="Kim S.B."/>
        </authorList>
    </citation>
    <scope>NUCLEOTIDE SEQUENCE [LARGE SCALE GENOMIC DNA]</scope>
    <source>
        <strain evidence="2 3">3E-1</strain>
    </source>
</reference>
<feature type="compositionally biased region" description="Low complexity" evidence="1">
    <location>
        <begin position="60"/>
        <end position="74"/>
    </location>
</feature>
<name>A0AAI8L4Y7_9ACTN</name>
<dbReference type="EMBL" id="CP032427">
    <property type="protein sequence ID" value="AYC41477.1"/>
    <property type="molecule type" value="Genomic_DNA"/>
</dbReference>
<protein>
    <submittedName>
        <fullName evidence="2">Uncharacterized protein</fullName>
    </submittedName>
</protein>
<feature type="region of interest" description="Disordered" evidence="1">
    <location>
        <begin position="30"/>
        <end position="101"/>
    </location>
</feature>
<evidence type="ECO:0000313" key="3">
    <source>
        <dbReference type="Proteomes" id="UP000265765"/>
    </source>
</evidence>
<feature type="compositionally biased region" description="Basic and acidic residues" evidence="1">
    <location>
        <begin position="39"/>
        <end position="59"/>
    </location>
</feature>
<dbReference type="Proteomes" id="UP000265765">
    <property type="component" value="Chromosome"/>
</dbReference>